<sequence>MKKAAVLVCMASVLLSGCSGAGGEKVSQTADSCAQAVASELAKTDWTAVSTDTNSEDAAYVMAHTDTVALDRLIAFTLTADGGPSEGACEELRSRFLESPHTVLAYLVLMGDQTVSSDDSTPAAEFICGQIASADAAWHDGSEEFAQVMESCKADYPEGPAAELLSKMETAHEASLERNK</sequence>
<dbReference type="AlphaFoldDB" id="A0AAW4VW96"/>
<accession>A0AAW4VW96</accession>
<keyword evidence="1" id="KW-0732">Signal</keyword>
<dbReference type="GeneID" id="98659734"/>
<proteinExistence type="predicted"/>
<evidence type="ECO:0000313" key="3">
    <source>
        <dbReference type="Proteomes" id="UP001298753"/>
    </source>
</evidence>
<comment type="caution">
    <text evidence="2">The sequence shown here is derived from an EMBL/GenBank/DDBJ whole genome shotgun (WGS) entry which is preliminary data.</text>
</comment>
<organism evidence="2 3">
    <name type="scientific">Agathobaculum butyriciproducens</name>
    <dbReference type="NCBI Taxonomy" id="1628085"/>
    <lineage>
        <taxon>Bacteria</taxon>
        <taxon>Bacillati</taxon>
        <taxon>Bacillota</taxon>
        <taxon>Clostridia</taxon>
        <taxon>Eubacteriales</taxon>
        <taxon>Butyricicoccaceae</taxon>
        <taxon>Agathobaculum</taxon>
    </lineage>
</organism>
<dbReference type="RefSeq" id="WP_110436526.1">
    <property type="nucleotide sequence ID" value="NZ_DBEZNG010000008.1"/>
</dbReference>
<gene>
    <name evidence="2" type="ORF">LKD22_08300</name>
</gene>
<keyword evidence="3" id="KW-1185">Reference proteome</keyword>
<dbReference type="EMBL" id="JAJEPX010000023">
    <property type="protein sequence ID" value="MCC2177125.1"/>
    <property type="molecule type" value="Genomic_DNA"/>
</dbReference>
<feature type="signal peptide" evidence="1">
    <location>
        <begin position="1"/>
        <end position="21"/>
    </location>
</feature>
<dbReference type="Proteomes" id="UP001298753">
    <property type="component" value="Unassembled WGS sequence"/>
</dbReference>
<name>A0AAW4VW96_9FIRM</name>
<dbReference type="PROSITE" id="PS51257">
    <property type="entry name" value="PROKAR_LIPOPROTEIN"/>
    <property type="match status" value="1"/>
</dbReference>
<evidence type="ECO:0000256" key="1">
    <source>
        <dbReference type="SAM" id="SignalP"/>
    </source>
</evidence>
<reference evidence="2 3" key="1">
    <citation type="submission" date="2021-10" db="EMBL/GenBank/DDBJ databases">
        <title>Anaerobic single-cell dispensing facilitates the cultivation of human gut bacteria.</title>
        <authorList>
            <person name="Afrizal A."/>
        </authorList>
    </citation>
    <scope>NUCLEOTIDE SEQUENCE [LARGE SCALE GENOMIC DNA]</scope>
    <source>
        <strain evidence="2 3">CLA-AA-H270</strain>
    </source>
</reference>
<evidence type="ECO:0000313" key="2">
    <source>
        <dbReference type="EMBL" id="MCC2177125.1"/>
    </source>
</evidence>
<evidence type="ECO:0008006" key="4">
    <source>
        <dbReference type="Google" id="ProtNLM"/>
    </source>
</evidence>
<feature type="chain" id="PRO_5043800839" description="Lipoprotein" evidence="1">
    <location>
        <begin position="22"/>
        <end position="180"/>
    </location>
</feature>
<protein>
    <recommendedName>
        <fullName evidence="4">Lipoprotein</fullName>
    </recommendedName>
</protein>